<dbReference type="AlphaFoldDB" id="A0A381P440"/>
<dbReference type="EMBL" id="UINC01000821">
    <property type="protein sequence ID" value="SUZ61705.1"/>
    <property type="molecule type" value="Genomic_DNA"/>
</dbReference>
<proteinExistence type="predicted"/>
<reference evidence="1" key="1">
    <citation type="submission" date="2018-05" db="EMBL/GenBank/DDBJ databases">
        <authorList>
            <person name="Lanie J.A."/>
            <person name="Ng W.-L."/>
            <person name="Kazmierczak K.M."/>
            <person name="Andrzejewski T.M."/>
            <person name="Davidsen T.M."/>
            <person name="Wayne K.J."/>
            <person name="Tettelin H."/>
            <person name="Glass J.I."/>
            <person name="Rusch D."/>
            <person name="Podicherti R."/>
            <person name="Tsui H.-C.T."/>
            <person name="Winkler M.E."/>
        </authorList>
    </citation>
    <scope>NUCLEOTIDE SEQUENCE</scope>
</reference>
<organism evidence="1">
    <name type="scientific">marine metagenome</name>
    <dbReference type="NCBI Taxonomy" id="408172"/>
    <lineage>
        <taxon>unclassified sequences</taxon>
        <taxon>metagenomes</taxon>
        <taxon>ecological metagenomes</taxon>
    </lineage>
</organism>
<accession>A0A381P440</accession>
<gene>
    <name evidence="1" type="ORF">METZ01_LOCUS14559</name>
</gene>
<name>A0A381P440_9ZZZZ</name>
<protein>
    <submittedName>
        <fullName evidence="1">Uncharacterized protein</fullName>
    </submittedName>
</protein>
<sequence>MNVVLFLFRLPSRPLSLVLELPVVHEFDHGRPSFGRHFNEIQPPVNSQVASLFDRDDTDLPTFVVDQTDGADPYLLIYSSSVLANIPALLCVEPSATPYV</sequence>
<evidence type="ECO:0000313" key="1">
    <source>
        <dbReference type="EMBL" id="SUZ61705.1"/>
    </source>
</evidence>